<keyword evidence="1" id="KW-0732">Signal</keyword>
<accession>A0A1V6Y0G5</accession>
<evidence type="ECO:0000256" key="1">
    <source>
        <dbReference type="SAM" id="SignalP"/>
    </source>
</evidence>
<feature type="signal peptide" evidence="1">
    <location>
        <begin position="1"/>
        <end position="19"/>
    </location>
</feature>
<protein>
    <submittedName>
        <fullName evidence="2">Uncharacterized protein</fullName>
    </submittedName>
</protein>
<dbReference type="Proteomes" id="UP000191691">
    <property type="component" value="Unassembled WGS sequence"/>
</dbReference>
<sequence>MVRIFPAWIALSGLALVMADTKRTPEDFDWNSLTYLSLLPDHHPTNVNSVGDSQVAVLVALGWAWRAASVAATGIDLKNTIRSCKQTANSDSGCGPCIEGLFTTAIGFGGVASANKKLL</sequence>
<dbReference type="EMBL" id="MOOB01000043">
    <property type="protein sequence ID" value="OQE80902.1"/>
    <property type="molecule type" value="Genomic_DNA"/>
</dbReference>
<organism evidence="2 3">
    <name type="scientific">Penicillium nalgiovense</name>
    <dbReference type="NCBI Taxonomy" id="60175"/>
    <lineage>
        <taxon>Eukaryota</taxon>
        <taxon>Fungi</taxon>
        <taxon>Dikarya</taxon>
        <taxon>Ascomycota</taxon>
        <taxon>Pezizomycotina</taxon>
        <taxon>Eurotiomycetes</taxon>
        <taxon>Eurotiomycetidae</taxon>
        <taxon>Eurotiales</taxon>
        <taxon>Aspergillaceae</taxon>
        <taxon>Penicillium</taxon>
    </lineage>
</organism>
<feature type="chain" id="PRO_5012776992" evidence="1">
    <location>
        <begin position="20"/>
        <end position="119"/>
    </location>
</feature>
<name>A0A1V6Y0G5_PENNA</name>
<dbReference type="AlphaFoldDB" id="A0A1V6Y0G5"/>
<reference evidence="3" key="1">
    <citation type="journal article" date="2017" name="Nat. Microbiol.">
        <title>Global analysis of biosynthetic gene clusters reveals vast potential of secondary metabolite production in Penicillium species.</title>
        <authorList>
            <person name="Nielsen J.C."/>
            <person name="Grijseels S."/>
            <person name="Prigent S."/>
            <person name="Ji B."/>
            <person name="Dainat J."/>
            <person name="Nielsen K.F."/>
            <person name="Frisvad J.C."/>
            <person name="Workman M."/>
            <person name="Nielsen J."/>
        </authorList>
    </citation>
    <scope>NUCLEOTIDE SEQUENCE [LARGE SCALE GENOMIC DNA]</scope>
    <source>
        <strain evidence="3">IBT 13039</strain>
    </source>
</reference>
<keyword evidence="3" id="KW-1185">Reference proteome</keyword>
<gene>
    <name evidence="2" type="ORF">PENNAL_c0043G08087</name>
</gene>
<comment type="caution">
    <text evidence="2">The sequence shown here is derived from an EMBL/GenBank/DDBJ whole genome shotgun (WGS) entry which is preliminary data.</text>
</comment>
<evidence type="ECO:0000313" key="2">
    <source>
        <dbReference type="EMBL" id="OQE80902.1"/>
    </source>
</evidence>
<proteinExistence type="predicted"/>
<evidence type="ECO:0000313" key="3">
    <source>
        <dbReference type="Proteomes" id="UP000191691"/>
    </source>
</evidence>